<dbReference type="InterPro" id="IPR008927">
    <property type="entry name" value="6-PGluconate_DH-like_C_sf"/>
</dbReference>
<dbReference type="PIRSF" id="PIRSF000124">
    <property type="entry name" value="UDPglc_GDPman_dh"/>
    <property type="match status" value="1"/>
</dbReference>
<dbReference type="SUPFAM" id="SSF48179">
    <property type="entry name" value="6-phosphogluconate dehydrogenase C-terminal domain-like"/>
    <property type="match status" value="1"/>
</dbReference>
<evidence type="ECO:0000256" key="6">
    <source>
        <dbReference type="ARBA" id="ARBA00047473"/>
    </source>
</evidence>
<reference evidence="9 10" key="1">
    <citation type="submission" date="2023-07" db="EMBL/GenBank/DDBJ databases">
        <title>Genomic Encyclopedia of Type Strains, Phase IV (KMG-IV): sequencing the most valuable type-strain genomes for metagenomic binning, comparative biology and taxonomic classification.</title>
        <authorList>
            <person name="Goeker M."/>
        </authorList>
    </citation>
    <scope>NUCLEOTIDE SEQUENCE [LARGE SCALE GENOMIC DNA]</scope>
    <source>
        <strain evidence="9 10">DSM 27848</strain>
    </source>
</reference>
<dbReference type="SUPFAM" id="SSF51735">
    <property type="entry name" value="NAD(P)-binding Rossmann-fold domains"/>
    <property type="match status" value="1"/>
</dbReference>
<evidence type="ECO:0000313" key="10">
    <source>
        <dbReference type="Proteomes" id="UP001232343"/>
    </source>
</evidence>
<dbReference type="InterPro" id="IPR014026">
    <property type="entry name" value="UDP-Glc/GDP-Man_DH_dimer"/>
</dbReference>
<evidence type="ECO:0000256" key="4">
    <source>
        <dbReference type="ARBA" id="ARBA00023002"/>
    </source>
</evidence>
<evidence type="ECO:0000256" key="2">
    <source>
        <dbReference type="ARBA" id="ARBA00006601"/>
    </source>
</evidence>
<dbReference type="Proteomes" id="UP001232343">
    <property type="component" value="Unassembled WGS sequence"/>
</dbReference>
<dbReference type="InterPro" id="IPR036291">
    <property type="entry name" value="NAD(P)-bd_dom_sf"/>
</dbReference>
<dbReference type="SMART" id="SM00984">
    <property type="entry name" value="UDPG_MGDP_dh_C"/>
    <property type="match status" value="1"/>
</dbReference>
<evidence type="ECO:0000256" key="7">
    <source>
        <dbReference type="PIRNR" id="PIRNR000124"/>
    </source>
</evidence>
<comment type="similarity">
    <text evidence="2 7">Belongs to the UDP-glucose/GDP-mannose dehydrogenase family.</text>
</comment>
<dbReference type="EC" id="1.1.1.22" evidence="3 7"/>
<protein>
    <recommendedName>
        <fullName evidence="3 7">UDP-glucose 6-dehydrogenase</fullName>
        <ecNumber evidence="3 7">1.1.1.22</ecNumber>
    </recommendedName>
</protein>
<name>A0ABU0D0I8_9BACI</name>
<comment type="pathway">
    <text evidence="1">Nucleotide-sugar biosynthesis; UDP-alpha-D-glucuronate biosynthesis; UDP-alpha-D-glucuronate from UDP-alpha-D-glucose: step 1/1.</text>
</comment>
<dbReference type="NCBIfam" id="TIGR03026">
    <property type="entry name" value="NDP-sugDHase"/>
    <property type="match status" value="1"/>
</dbReference>
<organism evidence="9 10">
    <name type="scientific">Lederbergia wuyishanensis</name>
    <dbReference type="NCBI Taxonomy" id="1347903"/>
    <lineage>
        <taxon>Bacteria</taxon>
        <taxon>Bacillati</taxon>
        <taxon>Bacillota</taxon>
        <taxon>Bacilli</taxon>
        <taxon>Bacillales</taxon>
        <taxon>Bacillaceae</taxon>
        <taxon>Lederbergia</taxon>
    </lineage>
</organism>
<keyword evidence="5 7" id="KW-0520">NAD</keyword>
<accession>A0ABU0D0I8</accession>
<dbReference type="Pfam" id="PF00984">
    <property type="entry name" value="UDPG_MGDP_dh"/>
    <property type="match status" value="1"/>
</dbReference>
<dbReference type="Pfam" id="PF03721">
    <property type="entry name" value="UDPG_MGDP_dh_N"/>
    <property type="match status" value="1"/>
</dbReference>
<dbReference type="RefSeq" id="WP_244680124.1">
    <property type="nucleotide sequence ID" value="NZ_JALIRM010000001.1"/>
</dbReference>
<gene>
    <name evidence="9" type="ORF">J2S14_000708</name>
</gene>
<dbReference type="InterPro" id="IPR017476">
    <property type="entry name" value="UDP-Glc/GDP-Man"/>
</dbReference>
<evidence type="ECO:0000259" key="8">
    <source>
        <dbReference type="SMART" id="SM00984"/>
    </source>
</evidence>
<dbReference type="Pfam" id="PF03720">
    <property type="entry name" value="UDPG_MGDP_dh_C"/>
    <property type="match status" value="1"/>
</dbReference>
<dbReference type="EMBL" id="JAUSUO010000001">
    <property type="protein sequence ID" value="MDQ0341915.1"/>
    <property type="molecule type" value="Genomic_DNA"/>
</dbReference>
<dbReference type="PANTHER" id="PTHR43750">
    <property type="entry name" value="UDP-GLUCOSE 6-DEHYDROGENASE TUAD"/>
    <property type="match status" value="1"/>
</dbReference>
<proteinExistence type="inferred from homology"/>
<evidence type="ECO:0000313" key="9">
    <source>
        <dbReference type="EMBL" id="MDQ0341915.1"/>
    </source>
</evidence>
<evidence type="ECO:0000256" key="5">
    <source>
        <dbReference type="ARBA" id="ARBA00023027"/>
    </source>
</evidence>
<dbReference type="PANTHER" id="PTHR43750:SF4">
    <property type="entry name" value="UDP-GLUCOSE 6-DEHYDROGENASE YWQF"/>
    <property type="match status" value="1"/>
</dbReference>
<dbReference type="SUPFAM" id="SSF52413">
    <property type="entry name" value="UDP-glucose/GDP-mannose dehydrogenase C-terminal domain"/>
    <property type="match status" value="1"/>
</dbReference>
<dbReference type="InterPro" id="IPR036220">
    <property type="entry name" value="UDP-Glc/GDP-Man_DH_C_sf"/>
</dbReference>
<dbReference type="InterPro" id="IPR014027">
    <property type="entry name" value="UDP-Glc/GDP-Man_DH_C"/>
</dbReference>
<sequence>MKISVLGTGYVGLSTGVCLAEIGHFVTCIDINQHKIGQLCQGKSPIYEPFLENLLLKNADEGRLKFTSSYLNGLEGTDIIILAVGTPQSEDGSADLSYIMKCAKDIAPHLTDGVTVVIKSTVPVGTNELVEKIIMSHCNNDITINMASNPEFLRQGSAINDTLHPDRIIIGANSKKVADKIEEMYLPLKAPIIKTSIRSAELIKYASNAFLATKISYINQIANLCEMVGADVNDIALGMGTDKRIGLSFLQAGIGYGGSCFPKDVKALHLTAEKHGIQFSLLKETMRINDEQQELLVKKAKKRFGSLKSKKIALFGLSFKPNTDDMREAPSIKIVRLLSNEGANVVAYDPVATHNAREVLGNMISYANSPEEAILDADAVFIVTDWDEFKHLNITNILKKMRCPIIFDGRNCLDESMLHLLEIGEYYPVGRPSVIFSNQKSD</sequence>
<keyword evidence="10" id="KW-1185">Reference proteome</keyword>
<dbReference type="InterPro" id="IPR028357">
    <property type="entry name" value="UDPglc_DH_bac"/>
</dbReference>
<comment type="caution">
    <text evidence="9">The sequence shown here is derived from an EMBL/GenBank/DDBJ whole genome shotgun (WGS) entry which is preliminary data.</text>
</comment>
<feature type="domain" description="UDP-glucose/GDP-mannose dehydrogenase C-terminal" evidence="8">
    <location>
        <begin position="313"/>
        <end position="415"/>
    </location>
</feature>
<keyword evidence="4 7" id="KW-0560">Oxidoreductase</keyword>
<evidence type="ECO:0000256" key="3">
    <source>
        <dbReference type="ARBA" id="ARBA00012954"/>
    </source>
</evidence>
<dbReference type="InterPro" id="IPR001732">
    <property type="entry name" value="UDP-Glc/GDP-Man_DH_N"/>
</dbReference>
<comment type="catalytic activity">
    <reaction evidence="6 7">
        <text>UDP-alpha-D-glucose + 2 NAD(+) + H2O = UDP-alpha-D-glucuronate + 2 NADH + 3 H(+)</text>
        <dbReference type="Rhea" id="RHEA:23596"/>
        <dbReference type="ChEBI" id="CHEBI:15377"/>
        <dbReference type="ChEBI" id="CHEBI:15378"/>
        <dbReference type="ChEBI" id="CHEBI:57540"/>
        <dbReference type="ChEBI" id="CHEBI:57945"/>
        <dbReference type="ChEBI" id="CHEBI:58052"/>
        <dbReference type="ChEBI" id="CHEBI:58885"/>
        <dbReference type="EC" id="1.1.1.22"/>
    </reaction>
</comment>
<dbReference type="GO" id="GO:0003979">
    <property type="term" value="F:UDP-glucose 6-dehydrogenase activity"/>
    <property type="evidence" value="ECO:0007669"/>
    <property type="project" value="UniProtKB-EC"/>
</dbReference>
<evidence type="ECO:0000256" key="1">
    <source>
        <dbReference type="ARBA" id="ARBA00004701"/>
    </source>
</evidence>
<dbReference type="Gene3D" id="3.40.50.720">
    <property type="entry name" value="NAD(P)-binding Rossmann-like Domain"/>
    <property type="match status" value="2"/>
</dbReference>
<dbReference type="PIRSF" id="PIRSF500134">
    <property type="entry name" value="UDPglc_DH_bac"/>
    <property type="match status" value="1"/>
</dbReference>
<dbReference type="Gene3D" id="1.20.5.100">
    <property type="entry name" value="Cytochrome c1, transmembrane anchor, C-terminal"/>
    <property type="match status" value="1"/>
</dbReference>